<keyword evidence="3" id="KW-1185">Reference proteome</keyword>
<dbReference type="InterPro" id="IPR036047">
    <property type="entry name" value="F-box-like_dom_sf"/>
</dbReference>
<dbReference type="OrthoDB" id="101791at2759"/>
<dbReference type="Pfam" id="PF12937">
    <property type="entry name" value="F-box-like"/>
    <property type="match status" value="1"/>
</dbReference>
<dbReference type="EMBL" id="LR746264">
    <property type="protein sequence ID" value="CAA7387709.1"/>
    <property type="molecule type" value="Genomic_DNA"/>
</dbReference>
<dbReference type="InterPro" id="IPR001810">
    <property type="entry name" value="F-box_dom"/>
</dbReference>
<dbReference type="Gene3D" id="3.40.1000.30">
    <property type="match status" value="1"/>
</dbReference>
<feature type="domain" description="F-box" evidence="1">
    <location>
        <begin position="353"/>
        <end position="399"/>
    </location>
</feature>
<dbReference type="SMART" id="SM00256">
    <property type="entry name" value="FBOX"/>
    <property type="match status" value="1"/>
</dbReference>
<evidence type="ECO:0000313" key="3">
    <source>
        <dbReference type="Proteomes" id="UP000663760"/>
    </source>
</evidence>
<evidence type="ECO:0000259" key="1">
    <source>
        <dbReference type="PROSITE" id="PS50181"/>
    </source>
</evidence>
<dbReference type="AlphaFoldDB" id="A0A7I8JVJ6"/>
<dbReference type="Gene3D" id="1.20.1280.50">
    <property type="match status" value="1"/>
</dbReference>
<dbReference type="PROSITE" id="PS50181">
    <property type="entry name" value="FBOX"/>
    <property type="match status" value="1"/>
</dbReference>
<reference evidence="2" key="1">
    <citation type="submission" date="2020-02" db="EMBL/GenBank/DDBJ databases">
        <authorList>
            <person name="Scholz U."/>
            <person name="Mascher M."/>
            <person name="Fiebig A."/>
        </authorList>
    </citation>
    <scope>NUCLEOTIDE SEQUENCE</scope>
</reference>
<evidence type="ECO:0000313" key="2">
    <source>
        <dbReference type="EMBL" id="CAA7387709.1"/>
    </source>
</evidence>
<dbReference type="Proteomes" id="UP000663760">
    <property type="component" value="Chromosome 1"/>
</dbReference>
<organism evidence="2 3">
    <name type="scientific">Spirodela intermedia</name>
    <name type="common">Intermediate duckweed</name>
    <dbReference type="NCBI Taxonomy" id="51605"/>
    <lineage>
        <taxon>Eukaryota</taxon>
        <taxon>Viridiplantae</taxon>
        <taxon>Streptophyta</taxon>
        <taxon>Embryophyta</taxon>
        <taxon>Tracheophyta</taxon>
        <taxon>Spermatophyta</taxon>
        <taxon>Magnoliopsida</taxon>
        <taxon>Liliopsida</taxon>
        <taxon>Araceae</taxon>
        <taxon>Lemnoideae</taxon>
        <taxon>Spirodela</taxon>
    </lineage>
</organism>
<accession>A0A7I8JVJ6</accession>
<protein>
    <recommendedName>
        <fullName evidence="1">F-box domain-containing protein</fullName>
    </recommendedName>
</protein>
<dbReference type="PANTHER" id="PTHR47602">
    <property type="entry name" value="F-BOX PROTEIN SKIP22"/>
    <property type="match status" value="1"/>
</dbReference>
<gene>
    <name evidence="2" type="ORF">SI8410_01000108</name>
</gene>
<dbReference type="CDD" id="cd22165">
    <property type="entry name" value="F-box_AtSKIP22-like"/>
    <property type="match status" value="1"/>
</dbReference>
<name>A0A7I8JVJ6_SPIIN</name>
<sequence>MKLRIRSSETKETIRVGISPSMTLGDLKALIAGRVSSSASSAAAPISPDAVHLSLNRRDELTATLPEETLQTLGLASGDLVFYTMDASAFSQPPSAPPTPAMAAAAPRGGVGSLPGCELEEQIPTVASILNEGEGSGSGSGATPPRGPIDEEVVSVVGHVQEEMTMSGRILEEESAVVADMMELDSRRSSTCSVPRFLKRVVEGVQGSEKANGDLDILVIAVHAVFLESGFVEHESRGVSMTEGWTSKASTVSISYTLPEITSPNFYAAVDKVELKILLVGKFADVYGCLTGSSDIYRLCLDASKFVPSIVSYMNSMSEEDEKVIFEFWRSVKDKLSLPLLMDMCYKNRLPPPPCFICLPAELKIRILELVPGADLARAACVNSELRYLSSNEDLWKQKFMAEFPGREACDLRGNVGTRWKYRFATYWEDQKRNKRHREVSSIYQYAVPPLRRRDPAPFFNPVPNVLGGDYDRFPAFGSLYPGRSRQARSPILRGQSFIPHCNLGGFDA</sequence>
<proteinExistence type="predicted"/>
<dbReference type="Gene3D" id="3.10.20.90">
    <property type="entry name" value="Phosphatidylinositol 3-kinase Catalytic Subunit, Chain A, domain 1"/>
    <property type="match status" value="1"/>
</dbReference>
<dbReference type="SUPFAM" id="SSF81383">
    <property type="entry name" value="F-box domain"/>
    <property type="match status" value="1"/>
</dbReference>
<dbReference type="PANTHER" id="PTHR47602:SF2">
    <property type="entry name" value="F-BOX PROTEIN SKIP22"/>
    <property type="match status" value="1"/>
</dbReference>